<gene>
    <name evidence="1" type="ORF">FGO68_gene6497</name>
</gene>
<comment type="caution">
    <text evidence="1">The sequence shown here is derived from an EMBL/GenBank/DDBJ whole genome shotgun (WGS) entry which is preliminary data.</text>
</comment>
<protein>
    <submittedName>
        <fullName evidence="1">Uncharacterized protein</fullName>
    </submittedName>
</protein>
<evidence type="ECO:0000313" key="2">
    <source>
        <dbReference type="Proteomes" id="UP000785679"/>
    </source>
</evidence>
<name>A0A8J8SVX8_HALGN</name>
<keyword evidence="2" id="KW-1185">Reference proteome</keyword>
<organism evidence="1 2">
    <name type="scientific">Halteria grandinella</name>
    <dbReference type="NCBI Taxonomy" id="5974"/>
    <lineage>
        <taxon>Eukaryota</taxon>
        <taxon>Sar</taxon>
        <taxon>Alveolata</taxon>
        <taxon>Ciliophora</taxon>
        <taxon>Intramacronucleata</taxon>
        <taxon>Spirotrichea</taxon>
        <taxon>Stichotrichia</taxon>
        <taxon>Sporadotrichida</taxon>
        <taxon>Halteriidae</taxon>
        <taxon>Halteria</taxon>
    </lineage>
</organism>
<sequence length="176" mass="20300">MVQTLSSKSFLQLSKSTQNQLQETLKDTDQTDAFRLLTNAVTQLTVSQQSQASENKRIYKSANQFFEDQAIAVRVAQQRSETEIQKKFEKLHENQFMEEIRNMIEGYIRLMKGEIFEKIEKSILLLNEIITFNGNELVLLFGVTANDCHHYQSSFWTSESPSLALMPNHLPILQVP</sequence>
<dbReference type="AlphaFoldDB" id="A0A8J8SVX8"/>
<proteinExistence type="predicted"/>
<evidence type="ECO:0000313" key="1">
    <source>
        <dbReference type="EMBL" id="TNV72679.1"/>
    </source>
</evidence>
<accession>A0A8J8SVX8</accession>
<dbReference type="EMBL" id="RRYP01021359">
    <property type="protein sequence ID" value="TNV72679.1"/>
    <property type="molecule type" value="Genomic_DNA"/>
</dbReference>
<reference evidence="1" key="1">
    <citation type="submission" date="2019-06" db="EMBL/GenBank/DDBJ databases">
        <authorList>
            <person name="Zheng W."/>
        </authorList>
    </citation>
    <scope>NUCLEOTIDE SEQUENCE</scope>
    <source>
        <strain evidence="1">QDHG01</strain>
    </source>
</reference>
<dbReference type="Proteomes" id="UP000785679">
    <property type="component" value="Unassembled WGS sequence"/>
</dbReference>